<evidence type="ECO:0000259" key="10">
    <source>
        <dbReference type="Pfam" id="PF00155"/>
    </source>
</evidence>
<reference evidence="12 13" key="1">
    <citation type="submission" date="2018-08" db="EMBL/GenBank/DDBJ databases">
        <title>The metabolism and importance of syntrophic acetate oxidation coupled to methane or sulfide production in haloalkaline environments.</title>
        <authorList>
            <person name="Timmers P.H.A."/>
            <person name="Vavourakis C.D."/>
            <person name="Sorokin D.Y."/>
            <person name="Sinninghe Damste J.S."/>
            <person name="Muyzer G."/>
            <person name="Stams A.J.M."/>
            <person name="Plugge C.M."/>
        </authorList>
    </citation>
    <scope>NUCLEOTIDE SEQUENCE [LARGE SCALE GENOMIC DNA]</scope>
    <source>
        <strain evidence="12">MSAO_Arc3</strain>
    </source>
</reference>
<evidence type="ECO:0000256" key="9">
    <source>
        <dbReference type="ARBA" id="ARBA00048531"/>
    </source>
</evidence>
<evidence type="ECO:0000256" key="8">
    <source>
        <dbReference type="ARBA" id="ARBA00029996"/>
    </source>
</evidence>
<sequence>MLEHNLPLKESIQRLSPAVHGGLIKKYAQKHGFDESEILDFSASLNPMGTPFDYFSTKYNIDHLLAKALKKIHQYPDNRYYEFRKAASDFLVDYLTTPENIVPGNGSSEIIRLVVESVVGPGDKVLIPEPTFSEYEVQCNIFGADIVNIKQEDVNELTDEQLKDIKILFLCNPNNPTGILRPHEELEVLAEKCMENNVLLFVDEAFSELSDPTQSIVDIALNNDHVFVLRSLTKSFAIPGIRMGFGVTTHKMAAFLNDARLSWNLGSIPDTIATELLSMPGGYNNEYLVESRELIAQEREYLFERFSNIRGFEPIPSDVNYICVNLDNFLMDSTELFKRLAVKGILIRDCASFKELGTSYARFAVRTREENEKLAESIGDVLTGWGKEQARAELRDTMEKVAEGASLGRTTCEYYPCHFEDQDCIFCFCPFYPCEDERTGGKMVDRSSGGKIWSCQGCHVIHYKDVAQDVLDILMNEGDNEENLKSAWKRVMEPYLC</sequence>
<proteinExistence type="predicted"/>
<dbReference type="GO" id="GO:0009236">
    <property type="term" value="P:cobalamin biosynthetic process"/>
    <property type="evidence" value="ECO:0007669"/>
    <property type="project" value="UniProtKB-UniPathway"/>
</dbReference>
<comment type="function">
    <text evidence="2">Decarboxylates L-threonine-O-3-phosphate to yield (R)-1-amino-2-propanol O-2-phosphate, the precursor for the linkage between the nucleotide loop and the corrin ring in cobalamin.</text>
</comment>
<dbReference type="PANTHER" id="PTHR42885">
    <property type="entry name" value="HISTIDINOL-PHOSPHATE AMINOTRANSFERASE-RELATED"/>
    <property type="match status" value="1"/>
</dbReference>
<dbReference type="Pfam" id="PF04071">
    <property type="entry name" value="zf-like"/>
    <property type="match status" value="1"/>
</dbReference>
<dbReference type="InterPro" id="IPR015422">
    <property type="entry name" value="PyrdxlP-dep_Trfase_small"/>
</dbReference>
<dbReference type="PROSITE" id="PS00105">
    <property type="entry name" value="AA_TRANSFER_CLASS_1"/>
    <property type="match status" value="1"/>
</dbReference>
<dbReference type="Proteomes" id="UP000284763">
    <property type="component" value="Unassembled WGS sequence"/>
</dbReference>
<evidence type="ECO:0000256" key="3">
    <source>
        <dbReference type="ARBA" id="ARBA00004953"/>
    </source>
</evidence>
<dbReference type="InterPro" id="IPR015421">
    <property type="entry name" value="PyrdxlP-dep_Trfase_major"/>
</dbReference>
<evidence type="ECO:0000256" key="2">
    <source>
        <dbReference type="ARBA" id="ARBA00003444"/>
    </source>
</evidence>
<evidence type="ECO:0000259" key="11">
    <source>
        <dbReference type="Pfam" id="PF04071"/>
    </source>
</evidence>
<keyword evidence="5" id="KW-0169">Cobalamin biosynthesis</keyword>
<dbReference type="InterPro" id="IPR004839">
    <property type="entry name" value="Aminotransferase_I/II_large"/>
</dbReference>
<evidence type="ECO:0000256" key="4">
    <source>
        <dbReference type="ARBA" id="ARBA00012285"/>
    </source>
</evidence>
<dbReference type="UniPathway" id="UPA00148"/>
<evidence type="ECO:0000313" key="12">
    <source>
        <dbReference type="EMBL" id="RQD85438.1"/>
    </source>
</evidence>
<dbReference type="InterPro" id="IPR007212">
    <property type="entry name" value="Zf-like"/>
</dbReference>
<dbReference type="Gene3D" id="3.90.1150.10">
    <property type="entry name" value="Aspartate Aminotransferase, domain 1"/>
    <property type="match status" value="1"/>
</dbReference>
<dbReference type="InterPro" id="IPR005860">
    <property type="entry name" value="CobD"/>
</dbReference>
<evidence type="ECO:0000256" key="6">
    <source>
        <dbReference type="ARBA" id="ARBA00022898"/>
    </source>
</evidence>
<evidence type="ECO:0000256" key="7">
    <source>
        <dbReference type="ARBA" id="ARBA00023239"/>
    </source>
</evidence>
<dbReference type="InterPro" id="IPR004838">
    <property type="entry name" value="NHTrfase_class1_PyrdxlP-BS"/>
</dbReference>
<comment type="pathway">
    <text evidence="3">Cofactor biosynthesis; adenosylcobalamin biosynthesis.</text>
</comment>
<evidence type="ECO:0000256" key="5">
    <source>
        <dbReference type="ARBA" id="ARBA00022573"/>
    </source>
</evidence>
<dbReference type="CDD" id="cd00609">
    <property type="entry name" value="AAT_like"/>
    <property type="match status" value="1"/>
</dbReference>
<comment type="cofactor">
    <cofactor evidence="1">
        <name>pyridoxal 5'-phosphate</name>
        <dbReference type="ChEBI" id="CHEBI:597326"/>
    </cofactor>
</comment>
<dbReference type="GO" id="GO:0030170">
    <property type="term" value="F:pyridoxal phosphate binding"/>
    <property type="evidence" value="ECO:0007669"/>
    <property type="project" value="InterPro"/>
</dbReference>
<feature type="domain" description="Aminotransferase class I/classII large" evidence="10">
    <location>
        <begin position="66"/>
        <end position="378"/>
    </location>
</feature>
<dbReference type="EC" id="4.1.1.81" evidence="4"/>
<gene>
    <name evidence="12" type="ORF">D5R95_04600</name>
</gene>
<organism evidence="12 13">
    <name type="scientific">Methanosalsum natronophilum</name>
    <dbReference type="NCBI Taxonomy" id="768733"/>
    <lineage>
        <taxon>Archaea</taxon>
        <taxon>Methanobacteriati</taxon>
        <taxon>Methanobacteriota</taxon>
        <taxon>Stenosarchaea group</taxon>
        <taxon>Methanomicrobia</taxon>
        <taxon>Methanosarcinales</taxon>
        <taxon>Methanosarcinaceae</taxon>
        <taxon>Methanosalsum</taxon>
    </lineage>
</organism>
<dbReference type="NCBIfam" id="TIGR01140">
    <property type="entry name" value="L_thr_O3P_dcar"/>
    <property type="match status" value="1"/>
</dbReference>
<dbReference type="AlphaFoldDB" id="A0A3R7VTJ3"/>
<keyword evidence="7 12" id="KW-0456">Lyase</keyword>
<dbReference type="InterPro" id="IPR015424">
    <property type="entry name" value="PyrdxlP-dep_Trfase"/>
</dbReference>
<dbReference type="RefSeq" id="WP_259133447.1">
    <property type="nucleotide sequence ID" value="NZ_JANUCS010000002.1"/>
</dbReference>
<dbReference type="GO" id="GO:0048472">
    <property type="term" value="F:threonine-phosphate decarboxylase activity"/>
    <property type="evidence" value="ECO:0007669"/>
    <property type="project" value="UniProtKB-EC"/>
</dbReference>
<keyword evidence="6" id="KW-0663">Pyridoxal phosphate</keyword>
<comment type="catalytic activity">
    <reaction evidence="9">
        <text>O-phospho-L-threonine + H(+) = (R)-1-aminopropan-2-yl phosphate + CO2</text>
        <dbReference type="Rhea" id="RHEA:11492"/>
        <dbReference type="ChEBI" id="CHEBI:15378"/>
        <dbReference type="ChEBI" id="CHEBI:16526"/>
        <dbReference type="ChEBI" id="CHEBI:58563"/>
        <dbReference type="ChEBI" id="CHEBI:58675"/>
        <dbReference type="EC" id="4.1.1.81"/>
    </reaction>
</comment>
<comment type="caution">
    <text evidence="12">The sequence shown here is derived from an EMBL/GenBank/DDBJ whole genome shotgun (WGS) entry which is preliminary data.</text>
</comment>
<name>A0A3R7VTJ3_9EURY</name>
<accession>A0A3R7VTJ3</accession>
<dbReference type="Gene3D" id="3.40.640.10">
    <property type="entry name" value="Type I PLP-dependent aspartate aminotransferase-like (Major domain)"/>
    <property type="match status" value="1"/>
</dbReference>
<dbReference type="PANTHER" id="PTHR42885:SF1">
    <property type="entry name" value="THREONINE-PHOSPHATE DECARBOXYLASE"/>
    <property type="match status" value="1"/>
</dbReference>
<evidence type="ECO:0000313" key="13">
    <source>
        <dbReference type="Proteomes" id="UP000284763"/>
    </source>
</evidence>
<protein>
    <recommendedName>
        <fullName evidence="4">threonine-phosphate decarboxylase</fullName>
        <ecNumber evidence="4">4.1.1.81</ecNumber>
    </recommendedName>
    <alternativeName>
        <fullName evidence="8">L-threonine-O-3-phosphate decarboxylase</fullName>
    </alternativeName>
</protein>
<evidence type="ECO:0000256" key="1">
    <source>
        <dbReference type="ARBA" id="ARBA00001933"/>
    </source>
</evidence>
<dbReference type="SUPFAM" id="SSF53383">
    <property type="entry name" value="PLP-dependent transferases"/>
    <property type="match status" value="1"/>
</dbReference>
<dbReference type="EMBL" id="QZAB01000299">
    <property type="protein sequence ID" value="RQD85438.1"/>
    <property type="molecule type" value="Genomic_DNA"/>
</dbReference>
<feature type="domain" description="Cysteine-rich small" evidence="11">
    <location>
        <begin position="409"/>
        <end position="477"/>
    </location>
</feature>
<dbReference type="Pfam" id="PF00155">
    <property type="entry name" value="Aminotran_1_2"/>
    <property type="match status" value="1"/>
</dbReference>